<dbReference type="Pfam" id="PF13561">
    <property type="entry name" value="adh_short_C2"/>
    <property type="match status" value="1"/>
</dbReference>
<dbReference type="InterPro" id="IPR002347">
    <property type="entry name" value="SDR_fam"/>
</dbReference>
<sequence length="243" mass="24981">MSTPTAVVTGSSRGLGAVIARRLAADGWAVAVNYRTGADEADAVVAAVEEAGGAARAYRADVTDAADVHALVASAEADLGPVQAVVANATGPQPAVAIEDLTWEDHLDQLRFFVQSPTLLVQAALPTMKRRGTGRVVLIGSDMVGRALPRASAYTAAKAAQIGLVRSWSRELGPHGVTVNLVQPGWIPVERHEGADTTAYRADVPLGRMGTPDDVAGLVAYLAGDGAGFVTGQQISVNGGHTL</sequence>
<keyword evidence="2" id="KW-0560">Oxidoreductase</keyword>
<dbReference type="PRINTS" id="PR00081">
    <property type="entry name" value="GDHRDH"/>
</dbReference>
<dbReference type="OrthoDB" id="517007at2"/>
<dbReference type="SUPFAM" id="SSF51735">
    <property type="entry name" value="NAD(P)-binding Rossmann-fold domains"/>
    <property type="match status" value="1"/>
</dbReference>
<dbReference type="GO" id="GO:0016491">
    <property type="term" value="F:oxidoreductase activity"/>
    <property type="evidence" value="ECO:0007669"/>
    <property type="project" value="UniProtKB-KW"/>
</dbReference>
<gene>
    <name evidence="4" type="ORF">SAMN04488543_1269</name>
</gene>
<evidence type="ECO:0000259" key="3">
    <source>
        <dbReference type="SMART" id="SM00822"/>
    </source>
</evidence>
<dbReference type="SMART" id="SM00822">
    <property type="entry name" value="PKS_KR"/>
    <property type="match status" value="1"/>
</dbReference>
<dbReference type="InterPro" id="IPR057326">
    <property type="entry name" value="KR_dom"/>
</dbReference>
<dbReference type="STRING" id="546871.SAMN04488543_1269"/>
<dbReference type="PANTHER" id="PTHR43639">
    <property type="entry name" value="OXIDOREDUCTASE, SHORT-CHAIN DEHYDROGENASE/REDUCTASE FAMILY (AFU_ORTHOLOGUE AFUA_5G02870)"/>
    <property type="match status" value="1"/>
</dbReference>
<dbReference type="Gene3D" id="3.40.50.720">
    <property type="entry name" value="NAD(P)-binding Rossmann-like Domain"/>
    <property type="match status" value="1"/>
</dbReference>
<evidence type="ECO:0000256" key="1">
    <source>
        <dbReference type="ARBA" id="ARBA00006484"/>
    </source>
</evidence>
<protein>
    <submittedName>
        <fullName evidence="4">3-oxoacyl-[acyl-carrier protein] reductase</fullName>
    </submittedName>
</protein>
<evidence type="ECO:0000313" key="5">
    <source>
        <dbReference type="Proteomes" id="UP000199092"/>
    </source>
</evidence>
<evidence type="ECO:0000256" key="2">
    <source>
        <dbReference type="ARBA" id="ARBA00023002"/>
    </source>
</evidence>
<comment type="similarity">
    <text evidence="1">Belongs to the short-chain dehydrogenases/reductases (SDR) family.</text>
</comment>
<dbReference type="InterPro" id="IPR036291">
    <property type="entry name" value="NAD(P)-bd_dom_sf"/>
</dbReference>
<dbReference type="AlphaFoldDB" id="A0A1H1Q9K5"/>
<keyword evidence="5" id="KW-1185">Reference proteome</keyword>
<feature type="domain" description="Ketoreductase" evidence="3">
    <location>
        <begin position="4"/>
        <end position="189"/>
    </location>
</feature>
<proteinExistence type="inferred from homology"/>
<name>A0A1H1Q9K5_9ACTN</name>
<organism evidence="4 5">
    <name type="scientific">Friedmanniella luteola</name>
    <dbReference type="NCBI Taxonomy" id="546871"/>
    <lineage>
        <taxon>Bacteria</taxon>
        <taxon>Bacillati</taxon>
        <taxon>Actinomycetota</taxon>
        <taxon>Actinomycetes</taxon>
        <taxon>Propionibacteriales</taxon>
        <taxon>Nocardioidaceae</taxon>
        <taxon>Friedmanniella</taxon>
    </lineage>
</organism>
<dbReference type="EMBL" id="LT629749">
    <property type="protein sequence ID" value="SDS20201.1"/>
    <property type="molecule type" value="Genomic_DNA"/>
</dbReference>
<accession>A0A1H1Q9K5</accession>
<evidence type="ECO:0000313" key="4">
    <source>
        <dbReference type="EMBL" id="SDS20201.1"/>
    </source>
</evidence>
<dbReference type="RefSeq" id="WP_091411211.1">
    <property type="nucleotide sequence ID" value="NZ_LT629749.1"/>
</dbReference>
<dbReference type="Proteomes" id="UP000199092">
    <property type="component" value="Chromosome I"/>
</dbReference>
<dbReference type="FunFam" id="3.40.50.720:FF:000084">
    <property type="entry name" value="Short-chain dehydrogenase reductase"/>
    <property type="match status" value="1"/>
</dbReference>
<reference evidence="4 5" key="1">
    <citation type="submission" date="2016-10" db="EMBL/GenBank/DDBJ databases">
        <authorList>
            <person name="de Groot N.N."/>
        </authorList>
    </citation>
    <scope>NUCLEOTIDE SEQUENCE [LARGE SCALE GENOMIC DNA]</scope>
    <source>
        <strain evidence="4 5">DSM 21741</strain>
    </source>
</reference>
<dbReference type="PANTHER" id="PTHR43639:SF1">
    <property type="entry name" value="SHORT-CHAIN DEHYDROGENASE_REDUCTASE FAMILY PROTEIN"/>
    <property type="match status" value="1"/>
</dbReference>